<comment type="caution">
    <text evidence="3">The sequence shown here is derived from an EMBL/GenBank/DDBJ whole genome shotgun (WGS) entry which is preliminary data.</text>
</comment>
<dbReference type="Pfam" id="PF15631">
    <property type="entry name" value="Imm-NTF2-2"/>
    <property type="match status" value="1"/>
</dbReference>
<feature type="signal peptide" evidence="1">
    <location>
        <begin position="1"/>
        <end position="21"/>
    </location>
</feature>
<sequence length="104" mass="11816">MKVINYKFILMFFLTTCFTFCTTIKPTGDINYVPNEETAIKIAETILIPIYGNEVLTKRPFTAKLINGNIWHIEGSIGLDELGGIPIIEIQKKDCKILRVTHTK</sequence>
<dbReference type="InterPro" id="IPR028921">
    <property type="entry name" value="NTF2_fold_dom"/>
</dbReference>
<dbReference type="RefSeq" id="WP_091134137.1">
    <property type="nucleotide sequence ID" value="NZ_FMVC01000005.1"/>
</dbReference>
<gene>
    <name evidence="3" type="ORF">SAMN02927916_3338</name>
</gene>
<evidence type="ECO:0000313" key="3">
    <source>
        <dbReference type="EMBL" id="SCY77870.1"/>
    </source>
</evidence>
<evidence type="ECO:0000313" key="4">
    <source>
        <dbReference type="Proteomes" id="UP000199307"/>
    </source>
</evidence>
<reference evidence="3 4" key="1">
    <citation type="submission" date="2016-10" db="EMBL/GenBank/DDBJ databases">
        <authorList>
            <person name="Varghese N."/>
            <person name="Submissions S."/>
        </authorList>
    </citation>
    <scope>NUCLEOTIDE SEQUENCE [LARGE SCALE GENOMIC DNA]</scope>
    <source>
        <strain evidence="3 4">CGMCC 1.6859</strain>
    </source>
</reference>
<dbReference type="EMBL" id="FMVC01000005">
    <property type="protein sequence ID" value="SCY77870.1"/>
    <property type="molecule type" value="Genomic_DNA"/>
</dbReference>
<name>A0ABY0LXY9_9FLAO</name>
<protein>
    <submittedName>
        <fullName evidence="3">NTF2 fold immunity protein</fullName>
    </submittedName>
</protein>
<accession>A0ABY0LXY9</accession>
<feature type="domain" description="NTF2 fold" evidence="2">
    <location>
        <begin position="38"/>
        <end position="104"/>
    </location>
</feature>
<keyword evidence="1" id="KW-0732">Signal</keyword>
<evidence type="ECO:0000256" key="1">
    <source>
        <dbReference type="SAM" id="SignalP"/>
    </source>
</evidence>
<organism evidence="3 4">
    <name type="scientific">Flavobacterium anhuiense</name>
    <dbReference type="NCBI Taxonomy" id="459526"/>
    <lineage>
        <taxon>Bacteria</taxon>
        <taxon>Pseudomonadati</taxon>
        <taxon>Bacteroidota</taxon>
        <taxon>Flavobacteriia</taxon>
        <taxon>Flavobacteriales</taxon>
        <taxon>Flavobacteriaceae</taxon>
        <taxon>Flavobacterium</taxon>
    </lineage>
</organism>
<dbReference type="Proteomes" id="UP000199307">
    <property type="component" value="Unassembled WGS sequence"/>
</dbReference>
<keyword evidence="4" id="KW-1185">Reference proteome</keyword>
<proteinExistence type="predicted"/>
<feature type="chain" id="PRO_5046013509" evidence="1">
    <location>
        <begin position="22"/>
        <end position="104"/>
    </location>
</feature>
<evidence type="ECO:0000259" key="2">
    <source>
        <dbReference type="Pfam" id="PF15631"/>
    </source>
</evidence>